<keyword evidence="2" id="KW-1185">Reference proteome</keyword>
<sequence length="80" mass="8769">MLKTTKQITLTGNAMINEQNVMQLTATIPSDTGVGSINQYVQNAALYEANKAQIRRDIAEFTALVYEVEDEMAAEASVTE</sequence>
<dbReference type="RefSeq" id="WP_089976016.1">
    <property type="nucleotide sequence ID" value="NZ_CP084916.1"/>
</dbReference>
<evidence type="ECO:0000313" key="1">
    <source>
        <dbReference type="EMBL" id="SDQ18565.1"/>
    </source>
</evidence>
<dbReference type="AlphaFoldDB" id="A0A1H0YTR2"/>
<evidence type="ECO:0000313" key="2">
    <source>
        <dbReference type="Proteomes" id="UP000199481"/>
    </source>
</evidence>
<protein>
    <recommendedName>
        <fullName evidence="3">Prophage protein</fullName>
    </recommendedName>
</protein>
<evidence type="ECO:0008006" key="3">
    <source>
        <dbReference type="Google" id="ProtNLM"/>
    </source>
</evidence>
<organism evidence="1 2">
    <name type="scientific">Carnobacterium viridans</name>
    <dbReference type="NCBI Taxonomy" id="174587"/>
    <lineage>
        <taxon>Bacteria</taxon>
        <taxon>Bacillati</taxon>
        <taxon>Bacillota</taxon>
        <taxon>Bacilli</taxon>
        <taxon>Lactobacillales</taxon>
        <taxon>Carnobacteriaceae</taxon>
        <taxon>Carnobacterium</taxon>
    </lineage>
</organism>
<dbReference type="EMBL" id="FNJW01000008">
    <property type="protein sequence ID" value="SDQ18565.1"/>
    <property type="molecule type" value="Genomic_DNA"/>
</dbReference>
<accession>A0A1H0YTR2</accession>
<dbReference type="OrthoDB" id="2157630at2"/>
<reference evidence="2" key="1">
    <citation type="submission" date="2016-10" db="EMBL/GenBank/DDBJ databases">
        <authorList>
            <person name="Varghese N."/>
            <person name="Submissions S."/>
        </authorList>
    </citation>
    <scope>NUCLEOTIDE SEQUENCE [LARGE SCALE GENOMIC DNA]</scope>
    <source>
        <strain evidence="2">MPL-11</strain>
    </source>
</reference>
<name>A0A1H0YTR2_9LACT</name>
<gene>
    <name evidence="1" type="ORF">SAMN04487752_1151</name>
</gene>
<dbReference type="Proteomes" id="UP000199481">
    <property type="component" value="Unassembled WGS sequence"/>
</dbReference>
<proteinExistence type="predicted"/>